<dbReference type="Pfam" id="PF10410">
    <property type="entry name" value="DnaB_bind"/>
    <property type="match status" value="1"/>
</dbReference>
<keyword evidence="7 12" id="KW-0863">Zinc-finger</keyword>
<dbReference type="InterPro" id="IPR030846">
    <property type="entry name" value="DnaG_bac"/>
</dbReference>
<dbReference type="HAMAP" id="MF_00974">
    <property type="entry name" value="DNA_primase_DnaG"/>
    <property type="match status" value="1"/>
</dbReference>
<dbReference type="PIRSF" id="PIRSF002811">
    <property type="entry name" value="DnaG"/>
    <property type="match status" value="1"/>
</dbReference>
<dbReference type="SMART" id="SM00493">
    <property type="entry name" value="TOPRIM"/>
    <property type="match status" value="1"/>
</dbReference>
<evidence type="ECO:0000256" key="4">
    <source>
        <dbReference type="ARBA" id="ARBA00022695"/>
    </source>
</evidence>
<keyword evidence="5 12" id="KW-0235">DNA replication</keyword>
<dbReference type="GO" id="GO:0000428">
    <property type="term" value="C:DNA-directed RNA polymerase complex"/>
    <property type="evidence" value="ECO:0007669"/>
    <property type="project" value="UniProtKB-KW"/>
</dbReference>
<feature type="zinc finger region" description="CHC2-type" evidence="12 14">
    <location>
        <begin position="38"/>
        <end position="62"/>
    </location>
</feature>
<keyword evidence="8 12" id="KW-0862">Zinc</keyword>
<dbReference type="InterPro" id="IPR016136">
    <property type="entry name" value="DNA_helicase_N/primase_C"/>
</dbReference>
<evidence type="ECO:0000256" key="13">
    <source>
        <dbReference type="PIRNR" id="PIRNR002811"/>
    </source>
</evidence>
<dbReference type="CDD" id="cd03364">
    <property type="entry name" value="TOPRIM_DnaG_primases"/>
    <property type="match status" value="1"/>
</dbReference>
<dbReference type="SMART" id="SM00400">
    <property type="entry name" value="ZnF_CHCC"/>
    <property type="match status" value="1"/>
</dbReference>
<dbReference type="SUPFAM" id="SSF57783">
    <property type="entry name" value="Zinc beta-ribbon"/>
    <property type="match status" value="1"/>
</dbReference>
<dbReference type="GO" id="GO:0003899">
    <property type="term" value="F:DNA-directed RNA polymerase activity"/>
    <property type="evidence" value="ECO:0007669"/>
    <property type="project" value="UniProtKB-UniRule"/>
</dbReference>
<keyword evidence="1 12" id="KW-0240">DNA-directed RNA polymerase</keyword>
<keyword evidence="6 12" id="KW-0479">Metal-binding</keyword>
<comment type="subunit">
    <text evidence="12">Monomer. Interacts with DnaB.</text>
</comment>
<dbReference type="PANTHER" id="PTHR30313:SF2">
    <property type="entry name" value="DNA PRIMASE"/>
    <property type="match status" value="1"/>
</dbReference>
<evidence type="ECO:0000256" key="2">
    <source>
        <dbReference type="ARBA" id="ARBA00022515"/>
    </source>
</evidence>
<dbReference type="InterPro" id="IPR034151">
    <property type="entry name" value="TOPRIM_DnaG_bac"/>
</dbReference>
<dbReference type="InterPro" id="IPR002694">
    <property type="entry name" value="Znf_CHC2"/>
</dbReference>
<dbReference type="Gene3D" id="1.10.860.10">
    <property type="entry name" value="DNAb Helicase, Chain A"/>
    <property type="match status" value="1"/>
</dbReference>
<dbReference type="PROSITE" id="PS50880">
    <property type="entry name" value="TOPRIM"/>
    <property type="match status" value="1"/>
</dbReference>
<evidence type="ECO:0000256" key="9">
    <source>
        <dbReference type="ARBA" id="ARBA00022842"/>
    </source>
</evidence>
<dbReference type="InterPro" id="IPR006171">
    <property type="entry name" value="TOPRIM_dom"/>
</dbReference>
<comment type="catalytic activity">
    <reaction evidence="12">
        <text>ssDNA + n NTP = ssDNA/pppN(pN)n-1 hybrid + (n-1) diphosphate.</text>
        <dbReference type="EC" id="2.7.7.101"/>
    </reaction>
</comment>
<keyword evidence="2 12" id="KW-0639">Primosome</keyword>
<evidence type="ECO:0000256" key="8">
    <source>
        <dbReference type="ARBA" id="ARBA00022833"/>
    </source>
</evidence>
<evidence type="ECO:0000256" key="1">
    <source>
        <dbReference type="ARBA" id="ARBA00022478"/>
    </source>
</evidence>
<evidence type="ECO:0000256" key="6">
    <source>
        <dbReference type="ARBA" id="ARBA00022723"/>
    </source>
</evidence>
<evidence type="ECO:0000256" key="12">
    <source>
        <dbReference type="HAMAP-Rule" id="MF_00974"/>
    </source>
</evidence>
<keyword evidence="9" id="KW-0460">Magnesium</keyword>
<dbReference type="InterPro" id="IPR006295">
    <property type="entry name" value="DNA_primase_DnaG"/>
</dbReference>
<reference evidence="16 17" key="1">
    <citation type="journal article" date="2015" name="Genome Announc.">
        <title>Expanding the biotechnology potential of lactobacilli through comparative genomics of 213 strains and associated genera.</title>
        <authorList>
            <person name="Sun Z."/>
            <person name="Harris H.M."/>
            <person name="McCann A."/>
            <person name="Guo C."/>
            <person name="Argimon S."/>
            <person name="Zhang W."/>
            <person name="Yang X."/>
            <person name="Jeffery I.B."/>
            <person name="Cooney J.C."/>
            <person name="Kagawa T.F."/>
            <person name="Liu W."/>
            <person name="Song Y."/>
            <person name="Salvetti E."/>
            <person name="Wrobel A."/>
            <person name="Rasinkangas P."/>
            <person name="Parkhill J."/>
            <person name="Rea M.C."/>
            <person name="O'Sullivan O."/>
            <person name="Ritari J."/>
            <person name="Douillard F.P."/>
            <person name="Paul Ross R."/>
            <person name="Yang R."/>
            <person name="Briner A.E."/>
            <person name="Felis G.E."/>
            <person name="de Vos W.M."/>
            <person name="Barrangou R."/>
            <person name="Klaenhammer T.R."/>
            <person name="Caufield P.W."/>
            <person name="Cui Y."/>
            <person name="Zhang H."/>
            <person name="O'Toole P.W."/>
        </authorList>
    </citation>
    <scope>NUCLEOTIDE SEQUENCE [LARGE SCALE GENOMIC DNA]</scope>
    <source>
        <strain evidence="16 17">DSM 20605</strain>
    </source>
</reference>
<keyword evidence="10 12" id="KW-0238">DNA-binding</keyword>
<evidence type="ECO:0000313" key="16">
    <source>
        <dbReference type="EMBL" id="KRM89680.1"/>
    </source>
</evidence>
<dbReference type="GO" id="GO:1990077">
    <property type="term" value="C:primosome complex"/>
    <property type="evidence" value="ECO:0007669"/>
    <property type="project" value="UniProtKB-KW"/>
</dbReference>
<dbReference type="OrthoDB" id="9803773at2"/>
<protein>
    <recommendedName>
        <fullName evidence="12 13">DNA primase</fullName>
        <ecNumber evidence="12">2.7.7.101</ecNumber>
    </recommendedName>
</protein>
<sequence>MRIPEEVIEQVRSNVEIVDIIGQYVQLRKSGKNYFGLCPFHEEKTPSFSVAPEKQIFHCFSCHRGGNVFKFIMEIEKISFPEAVFKVAELGGISLPPQLLNSSFEEEAVDSETNQLRRAYSEAAQLFHHILLNTQLGESALAYLQDRGLTTETIEKFQLGFAPQREILVAFLSEKGFSQQLLIKTGLFADKENGVLRQRFRGRVLFPIRDAQGYVVAFSGRTLSQDPKVPKYLNSPETKLFNKRRILFNFDLAKSAIRQNGFALLLEGFMDVLSAYQAGVQNGIASMGTSLTNEQVYLLERTTEHLCLCYDGDKPGQNAIARALKLLQPVTRLKLNVVLLPEKQDPDEYIQKNGGQAFKNLVTKKQQTKMSFWMTYLATRHNLENENEQLAYISEVLEKIAQLTEPIERDLYLNQLAKRFSLEKSSLTKQLHLLIRQQKQFKQPISSLQLQQSPDVSLHAERKYSQIEKAERLLLYRLLHSYEVRSHLKGVTGFSFIHDQYQTIYLLAEGYFQAYDEYETARFLDFLQADDLRQIIISLEIENYAQDGSMEEIQDCVRLIMQVSPIEEKLLQIKQQLIAARKTNDQQLITKLTIEFVDLLKQKQLKKSTSL</sequence>
<dbReference type="InterPro" id="IPR013264">
    <property type="entry name" value="DNAG_N"/>
</dbReference>
<dbReference type="GO" id="GO:0008270">
    <property type="term" value="F:zinc ion binding"/>
    <property type="evidence" value="ECO:0007669"/>
    <property type="project" value="UniProtKB-UniRule"/>
</dbReference>
<evidence type="ECO:0000256" key="3">
    <source>
        <dbReference type="ARBA" id="ARBA00022679"/>
    </source>
</evidence>
<dbReference type="InterPro" id="IPR019475">
    <property type="entry name" value="DNA_primase_DnaB-bd"/>
</dbReference>
<dbReference type="GO" id="GO:0006269">
    <property type="term" value="P:DNA replication, synthesis of primer"/>
    <property type="evidence" value="ECO:0007669"/>
    <property type="project" value="UniProtKB-UniRule"/>
</dbReference>
<dbReference type="EC" id="2.7.7.101" evidence="12"/>
<dbReference type="InterPro" id="IPR037068">
    <property type="entry name" value="DNA_primase_core_N_sf"/>
</dbReference>
<dbReference type="GO" id="GO:0005737">
    <property type="term" value="C:cytoplasm"/>
    <property type="evidence" value="ECO:0007669"/>
    <property type="project" value="TreeGrafter"/>
</dbReference>
<evidence type="ECO:0000259" key="15">
    <source>
        <dbReference type="PROSITE" id="PS50880"/>
    </source>
</evidence>
<keyword evidence="17" id="KW-1185">Reference proteome</keyword>
<comment type="cofactor">
    <cofactor evidence="12 13 14">
        <name>Zn(2+)</name>
        <dbReference type="ChEBI" id="CHEBI:29105"/>
    </cofactor>
    <text evidence="12 13 14">Binds 1 zinc ion per monomer.</text>
</comment>
<gene>
    <name evidence="12" type="primary">dnaG</name>
    <name evidence="16" type="ORF">FD21_GL000726</name>
</gene>
<evidence type="ECO:0000256" key="14">
    <source>
        <dbReference type="PIRSR" id="PIRSR002811-1"/>
    </source>
</evidence>
<dbReference type="eggNOG" id="COG0358">
    <property type="taxonomic scope" value="Bacteria"/>
</dbReference>
<dbReference type="Proteomes" id="UP000051576">
    <property type="component" value="Unassembled WGS sequence"/>
</dbReference>
<keyword evidence="11 12" id="KW-0804">Transcription</keyword>
<comment type="function">
    <text evidence="12 13">RNA polymerase that catalyzes the synthesis of short RNA molecules used as primers for DNA polymerase during DNA replication.</text>
</comment>
<comment type="caution">
    <text evidence="16">The sequence shown here is derived from an EMBL/GenBank/DDBJ whole genome shotgun (WGS) entry which is preliminary data.</text>
</comment>
<dbReference type="Pfam" id="PF13155">
    <property type="entry name" value="Toprim_2"/>
    <property type="match status" value="1"/>
</dbReference>
<dbReference type="Gene3D" id="3.40.1360.10">
    <property type="match status" value="1"/>
</dbReference>
<keyword evidence="4 12" id="KW-0548">Nucleotidyltransferase</keyword>
<dbReference type="RefSeq" id="WP_010580324.1">
    <property type="nucleotide sequence ID" value="NZ_AHYZ01000070.1"/>
</dbReference>
<dbReference type="AlphaFoldDB" id="A0A0R2CEI1"/>
<name>A0A0R2CEI1_9LACO</name>
<dbReference type="EMBL" id="AYYX01000002">
    <property type="protein sequence ID" value="KRM89680.1"/>
    <property type="molecule type" value="Genomic_DNA"/>
</dbReference>
<comment type="domain">
    <text evidence="12">Contains an N-terminal zinc-binding domain, a central core domain that contains the primase activity, and a C-terminal DnaB-binding domain.</text>
</comment>
<dbReference type="Pfam" id="PF01807">
    <property type="entry name" value="Zn_ribbon_DnaG"/>
    <property type="match status" value="1"/>
</dbReference>
<dbReference type="InterPro" id="IPR036977">
    <property type="entry name" value="DNA_primase_Znf_CHC2"/>
</dbReference>
<evidence type="ECO:0000256" key="5">
    <source>
        <dbReference type="ARBA" id="ARBA00022705"/>
    </source>
</evidence>
<dbReference type="GO" id="GO:0003677">
    <property type="term" value="F:DNA binding"/>
    <property type="evidence" value="ECO:0007669"/>
    <property type="project" value="UniProtKB-KW"/>
</dbReference>
<feature type="domain" description="Toprim" evidence="15">
    <location>
        <begin position="261"/>
        <end position="343"/>
    </location>
</feature>
<comment type="similarity">
    <text evidence="12 13">Belongs to the DnaG primase family.</text>
</comment>
<dbReference type="FunFam" id="3.90.580.10:FF:000001">
    <property type="entry name" value="DNA primase"/>
    <property type="match status" value="1"/>
</dbReference>
<dbReference type="Pfam" id="PF08275">
    <property type="entry name" value="DNAG_N"/>
    <property type="match status" value="1"/>
</dbReference>
<keyword evidence="3 12" id="KW-0808">Transferase</keyword>
<dbReference type="InterPro" id="IPR050219">
    <property type="entry name" value="DnaG_primase"/>
</dbReference>
<evidence type="ECO:0000256" key="7">
    <source>
        <dbReference type="ARBA" id="ARBA00022771"/>
    </source>
</evidence>
<dbReference type="Gene3D" id="3.90.580.10">
    <property type="entry name" value="Zinc finger, CHC2-type domain"/>
    <property type="match status" value="1"/>
</dbReference>
<dbReference type="STRING" id="1133569.FD21_GL000726"/>
<evidence type="ECO:0000256" key="11">
    <source>
        <dbReference type="ARBA" id="ARBA00023163"/>
    </source>
</evidence>
<evidence type="ECO:0000313" key="17">
    <source>
        <dbReference type="Proteomes" id="UP000051576"/>
    </source>
</evidence>
<dbReference type="SUPFAM" id="SSF56731">
    <property type="entry name" value="DNA primase core"/>
    <property type="match status" value="1"/>
</dbReference>
<evidence type="ECO:0000256" key="10">
    <source>
        <dbReference type="ARBA" id="ARBA00023125"/>
    </source>
</evidence>
<dbReference type="PANTHER" id="PTHR30313">
    <property type="entry name" value="DNA PRIMASE"/>
    <property type="match status" value="1"/>
</dbReference>
<dbReference type="NCBIfam" id="TIGR01391">
    <property type="entry name" value="dnaG"/>
    <property type="match status" value="1"/>
</dbReference>
<proteinExistence type="inferred from homology"/>
<dbReference type="PATRIC" id="fig|1133569.4.peg.786"/>
<dbReference type="Gene3D" id="3.90.980.10">
    <property type="entry name" value="DNA primase, catalytic core, N-terminal domain"/>
    <property type="match status" value="1"/>
</dbReference>
<accession>A0A0R2CEI1</accession>
<organism evidence="16 17">
    <name type="scientific">Liquorilactobacillus vini DSM 20605</name>
    <dbReference type="NCBI Taxonomy" id="1133569"/>
    <lineage>
        <taxon>Bacteria</taxon>
        <taxon>Bacillati</taxon>
        <taxon>Bacillota</taxon>
        <taxon>Bacilli</taxon>
        <taxon>Lactobacillales</taxon>
        <taxon>Lactobacillaceae</taxon>
        <taxon>Liquorilactobacillus</taxon>
    </lineage>
</organism>